<dbReference type="InterPro" id="IPR006059">
    <property type="entry name" value="SBP"/>
</dbReference>
<protein>
    <submittedName>
        <fullName evidence="3">ABC transporter substrate-binding protein</fullName>
    </submittedName>
</protein>
<accession>A0A919YTF6</accession>
<comment type="caution">
    <text evidence="3">The sequence shown here is derived from an EMBL/GenBank/DDBJ whole genome shotgun (WGS) entry which is preliminary data.</text>
</comment>
<dbReference type="EMBL" id="BOSE01000014">
    <property type="protein sequence ID" value="GIP19395.1"/>
    <property type="molecule type" value="Genomic_DNA"/>
</dbReference>
<name>A0A919YTF6_9BACL</name>
<keyword evidence="4" id="KW-1185">Reference proteome</keyword>
<dbReference type="InterPro" id="IPR050490">
    <property type="entry name" value="Bact_solute-bd_prot1"/>
</dbReference>
<feature type="region of interest" description="Disordered" evidence="1">
    <location>
        <begin position="26"/>
        <end position="45"/>
    </location>
</feature>
<dbReference type="PANTHER" id="PTHR43649">
    <property type="entry name" value="ARABINOSE-BINDING PROTEIN-RELATED"/>
    <property type="match status" value="1"/>
</dbReference>
<evidence type="ECO:0000313" key="4">
    <source>
        <dbReference type="Proteomes" id="UP000683139"/>
    </source>
</evidence>
<dbReference type="SUPFAM" id="SSF53850">
    <property type="entry name" value="Periplasmic binding protein-like II"/>
    <property type="match status" value="1"/>
</dbReference>
<sequence length="434" mass="47411">MKKTWMGLFLGLLAISLAACGSGSNNAAPTASPTASDNTSSAQSSEPVEIEFWNIWGGELIDSLVNEYNSSQDKVKVKAVYVQNSYEGIVEKLQVQAAAKKLPDIVSNGLLYTSFANDVMKAVPLEPFIEQDGYDMSDFFPTMLELGKNDQGQLIGLPYGISTPILYYNVDHFKAAGLDPENPPQTWEEFASVAKQLTSDGHYGASVPIDFGWLYQALMETYGGSMMSEDGKTVGLDSEASVKAVQAVTDLVIKDKSMPLLQLQQTFEAMAKGDVSMLANTTAGLGQILPTAQFDLRTAPFPTFEGKRVVPAGGANLMIFTQDPAKQEAAWDFMKFMIDPQRTVQISKSTGYMVSRQSALDDPEMQKFLEENPVYKATYEQIDEMVPWFNFPGSGGTRIQKIITDQVQAALQGQKTPEEAMKEAAKQANALIKS</sequence>
<evidence type="ECO:0000313" key="3">
    <source>
        <dbReference type="EMBL" id="GIP19395.1"/>
    </source>
</evidence>
<dbReference type="PANTHER" id="PTHR43649:SF30">
    <property type="entry name" value="ABC TRANSPORTER SUBSTRATE-BINDING PROTEIN"/>
    <property type="match status" value="1"/>
</dbReference>
<gene>
    <name evidence="3" type="ORF">J40TS1_50370</name>
</gene>
<dbReference type="PROSITE" id="PS51257">
    <property type="entry name" value="PROKAR_LIPOPROTEIN"/>
    <property type="match status" value="1"/>
</dbReference>
<dbReference type="RefSeq" id="WP_213520076.1">
    <property type="nucleotide sequence ID" value="NZ_BOSE01000014.1"/>
</dbReference>
<dbReference type="AlphaFoldDB" id="A0A919YTF6"/>
<keyword evidence="2" id="KW-0732">Signal</keyword>
<dbReference type="Pfam" id="PF13416">
    <property type="entry name" value="SBP_bac_8"/>
    <property type="match status" value="1"/>
</dbReference>
<reference evidence="3" key="1">
    <citation type="submission" date="2021-03" db="EMBL/GenBank/DDBJ databases">
        <title>Antimicrobial resistance genes in bacteria isolated from Japanese honey, and their potential for conferring macrolide and lincosamide resistance in the American foulbrood pathogen Paenibacillus larvae.</title>
        <authorList>
            <person name="Okamoto M."/>
            <person name="Kumagai M."/>
            <person name="Kanamori H."/>
            <person name="Takamatsu D."/>
        </authorList>
    </citation>
    <scope>NUCLEOTIDE SEQUENCE</scope>
    <source>
        <strain evidence="3">J40TS1</strain>
    </source>
</reference>
<dbReference type="Gene3D" id="3.40.190.10">
    <property type="entry name" value="Periplasmic binding protein-like II"/>
    <property type="match status" value="2"/>
</dbReference>
<feature type="signal peptide" evidence="2">
    <location>
        <begin position="1"/>
        <end position="27"/>
    </location>
</feature>
<evidence type="ECO:0000256" key="2">
    <source>
        <dbReference type="SAM" id="SignalP"/>
    </source>
</evidence>
<feature type="chain" id="PRO_5037426879" evidence="2">
    <location>
        <begin position="28"/>
        <end position="434"/>
    </location>
</feature>
<proteinExistence type="predicted"/>
<evidence type="ECO:0000256" key="1">
    <source>
        <dbReference type="SAM" id="MobiDB-lite"/>
    </source>
</evidence>
<dbReference type="CDD" id="cd14748">
    <property type="entry name" value="PBP2_UgpB"/>
    <property type="match status" value="1"/>
</dbReference>
<organism evidence="3 4">
    <name type="scientific">Paenibacillus montaniterrae</name>
    <dbReference type="NCBI Taxonomy" id="429341"/>
    <lineage>
        <taxon>Bacteria</taxon>
        <taxon>Bacillati</taxon>
        <taxon>Bacillota</taxon>
        <taxon>Bacilli</taxon>
        <taxon>Bacillales</taxon>
        <taxon>Paenibacillaceae</taxon>
        <taxon>Paenibacillus</taxon>
    </lineage>
</organism>
<dbReference type="Proteomes" id="UP000683139">
    <property type="component" value="Unassembled WGS sequence"/>
</dbReference>